<feature type="transmembrane region" description="Helical" evidence="1">
    <location>
        <begin position="154"/>
        <end position="171"/>
    </location>
</feature>
<accession>A0AAC8QE97</accession>
<feature type="transmembrane region" description="Helical" evidence="1">
    <location>
        <begin position="207"/>
        <end position="224"/>
    </location>
</feature>
<organism evidence="2 3">
    <name type="scientific">Archangium gephyra</name>
    <dbReference type="NCBI Taxonomy" id="48"/>
    <lineage>
        <taxon>Bacteria</taxon>
        <taxon>Pseudomonadati</taxon>
        <taxon>Myxococcota</taxon>
        <taxon>Myxococcia</taxon>
        <taxon>Myxococcales</taxon>
        <taxon>Cystobacterineae</taxon>
        <taxon>Archangiaceae</taxon>
        <taxon>Archangium</taxon>
    </lineage>
</organism>
<evidence type="ECO:0000313" key="2">
    <source>
        <dbReference type="EMBL" id="AKJ05965.1"/>
    </source>
</evidence>
<dbReference type="EMBL" id="CP011509">
    <property type="protein sequence ID" value="AKJ05965.1"/>
    <property type="molecule type" value="Genomic_DNA"/>
</dbReference>
<reference evidence="2 3" key="1">
    <citation type="submission" date="2015-05" db="EMBL/GenBank/DDBJ databases">
        <title>Genome assembly of Archangium gephyra DSM 2261.</title>
        <authorList>
            <person name="Sharma G."/>
            <person name="Subramanian S."/>
        </authorList>
    </citation>
    <scope>NUCLEOTIDE SEQUENCE [LARGE SCALE GENOMIC DNA]</scope>
    <source>
        <strain evidence="2 3">DSM 2261</strain>
    </source>
</reference>
<feature type="transmembrane region" description="Helical" evidence="1">
    <location>
        <begin position="327"/>
        <end position="343"/>
    </location>
</feature>
<gene>
    <name evidence="2" type="ORF">AA314_07591</name>
</gene>
<dbReference type="AlphaFoldDB" id="A0AAC8QE97"/>
<feature type="transmembrane region" description="Helical" evidence="1">
    <location>
        <begin position="117"/>
        <end position="142"/>
    </location>
</feature>
<feature type="transmembrane region" description="Helical" evidence="1">
    <location>
        <begin position="231"/>
        <end position="251"/>
    </location>
</feature>
<sequence>MLFAAAMARKRILALVTLLLALLAATWQRARAIEKLPPDFDEGIYLPLAYRYAEMVAGGRWGELMAYQENFEHPPLVKLLYASELLVSGTPEPEWRTVRVGRPIPEPAVPVFRQTRWLSGVMGILQVGLTGLVHPVGALLLAFDSYHVKYTSQAYLEAVPGLFAILAVLAFERARRGARETGQGAPFQLAPLALSGALLGFTAAGKYPYAMVIGLAFLPFLLGYARARGRVWAAFVLPALAVFVLADPALWPDPLGRLWASVTFHWNYSHSEHVVRSALPWYQPLYHLTHATPTQWHKGVFATGATVWVLLPLAAIGLPATWRQRPVWAVWAVVGLVFLVLWSTKWAQYLLLVLPPLCVCAGMGVSTLYGLAASVLRRRAAGGEQPSRG</sequence>
<evidence type="ECO:0000256" key="1">
    <source>
        <dbReference type="SAM" id="Phobius"/>
    </source>
</evidence>
<protein>
    <submittedName>
        <fullName evidence="2">Two component regulator propeller domain protein</fullName>
    </submittedName>
</protein>
<name>A0AAC8QE97_9BACT</name>
<keyword evidence="1" id="KW-0812">Transmembrane</keyword>
<keyword evidence="1" id="KW-0472">Membrane</keyword>
<keyword evidence="1" id="KW-1133">Transmembrane helix</keyword>
<evidence type="ECO:0000313" key="3">
    <source>
        <dbReference type="Proteomes" id="UP000035579"/>
    </source>
</evidence>
<feature type="transmembrane region" description="Helical" evidence="1">
    <location>
        <begin position="300"/>
        <end position="320"/>
    </location>
</feature>
<feature type="transmembrane region" description="Helical" evidence="1">
    <location>
        <begin position="349"/>
        <end position="371"/>
    </location>
</feature>
<dbReference type="Proteomes" id="UP000035579">
    <property type="component" value="Chromosome"/>
</dbReference>
<dbReference type="KEGG" id="age:AA314_07591"/>
<proteinExistence type="predicted"/>